<dbReference type="Pfam" id="PF13439">
    <property type="entry name" value="Glyco_transf_4"/>
    <property type="match status" value="1"/>
</dbReference>
<feature type="domain" description="Glycosyltransferase subfamily 4-like N-terminal" evidence="4">
    <location>
        <begin position="85"/>
        <end position="187"/>
    </location>
</feature>
<dbReference type="PANTHER" id="PTHR12526:SF510">
    <property type="entry name" value="D-INOSITOL 3-PHOSPHATE GLYCOSYLTRANSFERASE"/>
    <property type="match status" value="1"/>
</dbReference>
<dbReference type="Proteomes" id="UP000199423">
    <property type="component" value="Unassembled WGS sequence"/>
</dbReference>
<evidence type="ECO:0000256" key="2">
    <source>
        <dbReference type="ARBA" id="ARBA00022679"/>
    </source>
</evidence>
<dbReference type="EMBL" id="FPCH01000002">
    <property type="protein sequence ID" value="SFV33429.1"/>
    <property type="molecule type" value="Genomic_DNA"/>
</dbReference>
<dbReference type="OrthoDB" id="7929921at2"/>
<dbReference type="SUPFAM" id="SSF53756">
    <property type="entry name" value="UDP-Glycosyltransferase/glycogen phosphorylase"/>
    <property type="match status" value="1"/>
</dbReference>
<dbReference type="PANTHER" id="PTHR12526">
    <property type="entry name" value="GLYCOSYLTRANSFERASE"/>
    <property type="match status" value="1"/>
</dbReference>
<dbReference type="Pfam" id="PF00534">
    <property type="entry name" value="Glycos_transf_1"/>
    <property type="match status" value="1"/>
</dbReference>
<reference evidence="6" key="1">
    <citation type="submission" date="2016-10" db="EMBL/GenBank/DDBJ databases">
        <authorList>
            <person name="Varghese N."/>
            <person name="Submissions S."/>
        </authorList>
    </citation>
    <scope>NUCLEOTIDE SEQUENCE [LARGE SCALE GENOMIC DNA]</scope>
    <source>
        <strain evidence="6">DSM 1565</strain>
    </source>
</reference>
<evidence type="ECO:0000256" key="1">
    <source>
        <dbReference type="ARBA" id="ARBA00022676"/>
    </source>
</evidence>
<sequence length="412" mass="45322">MPIRVLFLNTRDQCGADVAVHLMLMANFAPDEAEVFVLSNSEAADADEMRIRFAEMPHVSSAFLPLGKPAGALASRNMLGKAFAYGPSAASLAKAVAFIKRNRIQIIHATDRPRDASYASLLGRVTGAASVVHMHSHLGDYHTRPTLWGMRNAKAIFAISDYIRNGLGRMGLDLNKIHTIYNAVDTDHFDPQRELESPEAICAEFGIPENAPLLGIAARMNPWKGQLELIGAVARLRETHPDLHIMILGSDVPDVRRDFEKMAREGGIADRVHFGGFQKDVRPFLRAFDLFVHPSYGEPFGLAIAEAMAMQKPVIACDTGGVPEIITHGVDGRLVPEHDAEAVAREIATLMGDPELRRRLGERARQTIRLRFSPRQQCREVAMRYENIVAASRGEALRNIPNSLGVDGGPRC</sequence>
<name>A0A1I7NFJ8_9HYPH</name>
<evidence type="ECO:0000259" key="3">
    <source>
        <dbReference type="Pfam" id="PF00534"/>
    </source>
</evidence>
<dbReference type="InterPro" id="IPR001296">
    <property type="entry name" value="Glyco_trans_1"/>
</dbReference>
<dbReference type="GO" id="GO:0016757">
    <property type="term" value="F:glycosyltransferase activity"/>
    <property type="evidence" value="ECO:0007669"/>
    <property type="project" value="UniProtKB-KW"/>
</dbReference>
<evidence type="ECO:0000313" key="6">
    <source>
        <dbReference type="Proteomes" id="UP000199423"/>
    </source>
</evidence>
<proteinExistence type="predicted"/>
<organism evidence="5 6">
    <name type="scientific">Hyphomicrobium facile</name>
    <dbReference type="NCBI Taxonomy" id="51670"/>
    <lineage>
        <taxon>Bacteria</taxon>
        <taxon>Pseudomonadati</taxon>
        <taxon>Pseudomonadota</taxon>
        <taxon>Alphaproteobacteria</taxon>
        <taxon>Hyphomicrobiales</taxon>
        <taxon>Hyphomicrobiaceae</taxon>
        <taxon>Hyphomicrobium</taxon>
    </lineage>
</organism>
<dbReference type="AlphaFoldDB" id="A0A1I7NFJ8"/>
<dbReference type="Gene3D" id="3.40.50.2000">
    <property type="entry name" value="Glycogen Phosphorylase B"/>
    <property type="match status" value="2"/>
</dbReference>
<dbReference type="STRING" id="51670.SAMN04488557_1982"/>
<accession>A0A1I7NFJ8</accession>
<dbReference type="InterPro" id="IPR028098">
    <property type="entry name" value="Glyco_trans_4-like_N"/>
</dbReference>
<keyword evidence="1" id="KW-0328">Glycosyltransferase</keyword>
<keyword evidence="2 5" id="KW-0808">Transferase</keyword>
<dbReference type="RefSeq" id="WP_092867509.1">
    <property type="nucleotide sequence ID" value="NZ_FPCH01000002.1"/>
</dbReference>
<dbReference type="CDD" id="cd03801">
    <property type="entry name" value="GT4_PimA-like"/>
    <property type="match status" value="1"/>
</dbReference>
<evidence type="ECO:0000313" key="5">
    <source>
        <dbReference type="EMBL" id="SFV33429.1"/>
    </source>
</evidence>
<feature type="domain" description="Glycosyl transferase family 1" evidence="3">
    <location>
        <begin position="203"/>
        <end position="366"/>
    </location>
</feature>
<keyword evidence="6" id="KW-1185">Reference proteome</keyword>
<gene>
    <name evidence="5" type="ORF">SAMN04488557_1982</name>
</gene>
<protein>
    <submittedName>
        <fullName evidence="5">Glycosyltransferase involved in cell wall bisynthesis</fullName>
    </submittedName>
</protein>
<evidence type="ECO:0000259" key="4">
    <source>
        <dbReference type="Pfam" id="PF13439"/>
    </source>
</evidence>